<reference evidence="2 3" key="1">
    <citation type="submission" date="2024-04" db="EMBL/GenBank/DDBJ databases">
        <title>Dissimilatory iodate-reducing microorganisms contribute to the enrichment of iodine in groundwater.</title>
        <authorList>
            <person name="Jiang Z."/>
        </authorList>
    </citation>
    <scope>NUCLEOTIDE SEQUENCE [LARGE SCALE GENOMIC DNA]</scope>
    <source>
        <strain evidence="2 3">NCP973</strain>
    </source>
</reference>
<evidence type="ECO:0000313" key="2">
    <source>
        <dbReference type="EMBL" id="WZJ20539.1"/>
    </source>
</evidence>
<dbReference type="Proteomes" id="UP001479520">
    <property type="component" value="Chromosome"/>
</dbReference>
<name>A0ABZ2XD33_9RHOO</name>
<dbReference type="InterPro" id="IPR007712">
    <property type="entry name" value="RelE/ParE_toxin"/>
</dbReference>
<dbReference type="RefSeq" id="WP_341743215.1">
    <property type="nucleotide sequence ID" value="NZ_CP151406.1"/>
</dbReference>
<keyword evidence="3" id="KW-1185">Reference proteome</keyword>
<dbReference type="Pfam" id="PF05016">
    <property type="entry name" value="ParE_toxin"/>
    <property type="match status" value="1"/>
</dbReference>
<keyword evidence="1" id="KW-1277">Toxin-antitoxin system</keyword>
<proteinExistence type="predicted"/>
<evidence type="ECO:0000256" key="1">
    <source>
        <dbReference type="ARBA" id="ARBA00022649"/>
    </source>
</evidence>
<protein>
    <submittedName>
        <fullName evidence="2">Type II toxin-antitoxin system RelE/ParE family toxin</fullName>
    </submittedName>
</protein>
<dbReference type="InterPro" id="IPR035093">
    <property type="entry name" value="RelE/ParE_toxin_dom_sf"/>
</dbReference>
<dbReference type="Gene3D" id="3.30.2310.20">
    <property type="entry name" value="RelE-like"/>
    <property type="match status" value="1"/>
</dbReference>
<organism evidence="2 3">
    <name type="scientific">Azonexus hydrophilus</name>
    <dbReference type="NCBI Taxonomy" id="418702"/>
    <lineage>
        <taxon>Bacteria</taxon>
        <taxon>Pseudomonadati</taxon>
        <taxon>Pseudomonadota</taxon>
        <taxon>Betaproteobacteria</taxon>
        <taxon>Rhodocyclales</taxon>
        <taxon>Azonexaceae</taxon>
        <taxon>Azonexus</taxon>
    </lineage>
</organism>
<sequence>MKLRFLPLDRVELRAATAYYKAINPELAVTFKNEALDVRKLIEQHPEAWHPVELPYRQCRFHRFPYAFIYEVLETEIIVVAVPHLMQKPGYWHDRLGL</sequence>
<gene>
    <name evidence="2" type="ORF">AADV58_11295</name>
</gene>
<accession>A0ABZ2XD33</accession>
<evidence type="ECO:0000313" key="3">
    <source>
        <dbReference type="Proteomes" id="UP001479520"/>
    </source>
</evidence>
<dbReference type="EMBL" id="CP151406">
    <property type="protein sequence ID" value="WZJ20539.1"/>
    <property type="molecule type" value="Genomic_DNA"/>
</dbReference>